<dbReference type="PROSITE" id="PS50109">
    <property type="entry name" value="HIS_KIN"/>
    <property type="match status" value="1"/>
</dbReference>
<dbReference type="Pfam" id="PF00512">
    <property type="entry name" value="HisKA"/>
    <property type="match status" value="1"/>
</dbReference>
<dbReference type="Gene3D" id="3.30.450.20">
    <property type="entry name" value="PAS domain"/>
    <property type="match status" value="1"/>
</dbReference>
<organism evidence="10">
    <name type="scientific">marine metagenome</name>
    <dbReference type="NCBI Taxonomy" id="408172"/>
    <lineage>
        <taxon>unclassified sequences</taxon>
        <taxon>metagenomes</taxon>
        <taxon>ecological metagenomes</taxon>
    </lineage>
</organism>
<feature type="domain" description="Histidine kinase" evidence="8">
    <location>
        <begin position="208"/>
        <end position="421"/>
    </location>
</feature>
<dbReference type="InterPro" id="IPR036097">
    <property type="entry name" value="HisK_dim/P_sf"/>
</dbReference>
<dbReference type="InterPro" id="IPR000014">
    <property type="entry name" value="PAS"/>
</dbReference>
<evidence type="ECO:0000256" key="3">
    <source>
        <dbReference type="ARBA" id="ARBA00022553"/>
    </source>
</evidence>
<evidence type="ECO:0000256" key="6">
    <source>
        <dbReference type="ARBA" id="ARBA00023012"/>
    </source>
</evidence>
<accession>A0A382HKR7</accession>
<evidence type="ECO:0000256" key="4">
    <source>
        <dbReference type="ARBA" id="ARBA00022679"/>
    </source>
</evidence>
<dbReference type="InterPro" id="IPR050736">
    <property type="entry name" value="Sensor_HK_Regulatory"/>
</dbReference>
<gene>
    <name evidence="10" type="ORF">METZ01_LOCUS240643</name>
</gene>
<evidence type="ECO:0000313" key="10">
    <source>
        <dbReference type="EMBL" id="SVB87789.1"/>
    </source>
</evidence>
<dbReference type="GO" id="GO:0000155">
    <property type="term" value="F:phosphorelay sensor kinase activity"/>
    <property type="evidence" value="ECO:0007669"/>
    <property type="project" value="InterPro"/>
</dbReference>
<dbReference type="PRINTS" id="PR00344">
    <property type="entry name" value="BCTRLSENSOR"/>
</dbReference>
<dbReference type="NCBIfam" id="TIGR00229">
    <property type="entry name" value="sensory_box"/>
    <property type="match status" value="1"/>
</dbReference>
<sequence>QLDEAIQREVRAGRRAMAEVRAWQTRLTFAFAILAMGATVVVGRVGWRFRDLSEQAEIRRKDAVDARREIDAVLEATGDGVLGIDLGGKCTSLNRAGAKLLGYTERQMKGRDIHDTLYHSLEDGSPCPRKASPVLDALAAGSPVDSPGGAILWRRRGRSFPARWSLRPLIDGTDLRGAVLTFTDMTEVHEKEEALKRAIQQREDVVSIVSHDLRNPLGVVLAASDLLVDLPLDEDERRRQAEIIGRSGKRMHNLIEDLLDVSRIEGGAFITRPSLEEVFPILEEARKFFSDQADGAGVELTVVHSNAELKARIDRDQILQALSNLLDNALRHTPQGGSVVITAVEDDGFIDLTVTDDGPGIESTVLEHLFDRFSQSTTGGGGGAGLGLAIVKGVAEGHGGEVSVTSQFGEGAIFTIRLPRD</sequence>
<feature type="transmembrane region" description="Helical" evidence="7">
    <location>
        <begin position="27"/>
        <end position="47"/>
    </location>
</feature>
<keyword evidence="7" id="KW-0472">Membrane</keyword>
<dbReference type="AlphaFoldDB" id="A0A382HKR7"/>
<dbReference type="InterPro" id="IPR003661">
    <property type="entry name" value="HisK_dim/P_dom"/>
</dbReference>
<dbReference type="InterPro" id="IPR004358">
    <property type="entry name" value="Sig_transdc_His_kin-like_C"/>
</dbReference>
<dbReference type="SUPFAM" id="SSF55874">
    <property type="entry name" value="ATPase domain of HSP90 chaperone/DNA topoisomerase II/histidine kinase"/>
    <property type="match status" value="1"/>
</dbReference>
<dbReference type="Gene3D" id="3.30.565.10">
    <property type="entry name" value="Histidine kinase-like ATPase, C-terminal domain"/>
    <property type="match status" value="1"/>
</dbReference>
<dbReference type="CDD" id="cd00082">
    <property type="entry name" value="HisKA"/>
    <property type="match status" value="1"/>
</dbReference>
<keyword evidence="7" id="KW-0812">Transmembrane</keyword>
<dbReference type="SMART" id="SM00387">
    <property type="entry name" value="HATPase_c"/>
    <property type="match status" value="1"/>
</dbReference>
<dbReference type="CDD" id="cd00075">
    <property type="entry name" value="HATPase"/>
    <property type="match status" value="1"/>
</dbReference>
<dbReference type="SUPFAM" id="SSF55785">
    <property type="entry name" value="PYP-like sensor domain (PAS domain)"/>
    <property type="match status" value="1"/>
</dbReference>
<dbReference type="PROSITE" id="PS50112">
    <property type="entry name" value="PAS"/>
    <property type="match status" value="1"/>
</dbReference>
<feature type="domain" description="PAS" evidence="9">
    <location>
        <begin position="66"/>
        <end position="119"/>
    </location>
</feature>
<keyword evidence="6" id="KW-0902">Two-component regulatory system</keyword>
<dbReference type="PANTHER" id="PTHR43711:SF1">
    <property type="entry name" value="HISTIDINE KINASE 1"/>
    <property type="match status" value="1"/>
</dbReference>
<dbReference type="EC" id="2.7.13.3" evidence="2"/>
<dbReference type="Pfam" id="PF02518">
    <property type="entry name" value="HATPase_c"/>
    <property type="match status" value="1"/>
</dbReference>
<evidence type="ECO:0000259" key="8">
    <source>
        <dbReference type="PROSITE" id="PS50109"/>
    </source>
</evidence>
<evidence type="ECO:0000256" key="5">
    <source>
        <dbReference type="ARBA" id="ARBA00022777"/>
    </source>
</evidence>
<dbReference type="SMART" id="SM00388">
    <property type="entry name" value="HisKA"/>
    <property type="match status" value="1"/>
</dbReference>
<dbReference type="CDD" id="cd00130">
    <property type="entry name" value="PAS"/>
    <property type="match status" value="1"/>
</dbReference>
<evidence type="ECO:0000256" key="7">
    <source>
        <dbReference type="SAM" id="Phobius"/>
    </source>
</evidence>
<proteinExistence type="predicted"/>
<dbReference type="Pfam" id="PF00989">
    <property type="entry name" value="PAS"/>
    <property type="match status" value="1"/>
</dbReference>
<keyword evidence="7" id="KW-1133">Transmembrane helix</keyword>
<keyword evidence="3" id="KW-0597">Phosphoprotein</keyword>
<evidence type="ECO:0000256" key="2">
    <source>
        <dbReference type="ARBA" id="ARBA00012438"/>
    </source>
</evidence>
<dbReference type="PANTHER" id="PTHR43711">
    <property type="entry name" value="TWO-COMPONENT HISTIDINE KINASE"/>
    <property type="match status" value="1"/>
</dbReference>
<dbReference type="Gene3D" id="1.10.287.130">
    <property type="match status" value="1"/>
</dbReference>
<name>A0A382HKR7_9ZZZZ</name>
<dbReference type="GO" id="GO:0006355">
    <property type="term" value="P:regulation of DNA-templated transcription"/>
    <property type="evidence" value="ECO:0007669"/>
    <property type="project" value="InterPro"/>
</dbReference>
<feature type="non-terminal residue" evidence="10">
    <location>
        <position position="1"/>
    </location>
</feature>
<dbReference type="InterPro" id="IPR013767">
    <property type="entry name" value="PAS_fold"/>
</dbReference>
<keyword evidence="4" id="KW-0808">Transferase</keyword>
<protein>
    <recommendedName>
        <fullName evidence="2">histidine kinase</fullName>
        <ecNumber evidence="2">2.7.13.3</ecNumber>
    </recommendedName>
</protein>
<dbReference type="InterPro" id="IPR005467">
    <property type="entry name" value="His_kinase_dom"/>
</dbReference>
<dbReference type="SMART" id="SM00091">
    <property type="entry name" value="PAS"/>
    <property type="match status" value="1"/>
</dbReference>
<dbReference type="SUPFAM" id="SSF47384">
    <property type="entry name" value="Homodimeric domain of signal transducing histidine kinase"/>
    <property type="match status" value="1"/>
</dbReference>
<evidence type="ECO:0000256" key="1">
    <source>
        <dbReference type="ARBA" id="ARBA00000085"/>
    </source>
</evidence>
<evidence type="ECO:0000259" key="9">
    <source>
        <dbReference type="PROSITE" id="PS50112"/>
    </source>
</evidence>
<reference evidence="10" key="1">
    <citation type="submission" date="2018-05" db="EMBL/GenBank/DDBJ databases">
        <authorList>
            <person name="Lanie J.A."/>
            <person name="Ng W.-L."/>
            <person name="Kazmierczak K.M."/>
            <person name="Andrzejewski T.M."/>
            <person name="Davidsen T.M."/>
            <person name="Wayne K.J."/>
            <person name="Tettelin H."/>
            <person name="Glass J.I."/>
            <person name="Rusch D."/>
            <person name="Podicherti R."/>
            <person name="Tsui H.-C.T."/>
            <person name="Winkler M.E."/>
        </authorList>
    </citation>
    <scope>NUCLEOTIDE SEQUENCE</scope>
</reference>
<comment type="catalytic activity">
    <reaction evidence="1">
        <text>ATP + protein L-histidine = ADP + protein N-phospho-L-histidine.</text>
        <dbReference type="EC" id="2.7.13.3"/>
    </reaction>
</comment>
<dbReference type="InterPro" id="IPR035965">
    <property type="entry name" value="PAS-like_dom_sf"/>
</dbReference>
<dbReference type="InterPro" id="IPR036890">
    <property type="entry name" value="HATPase_C_sf"/>
</dbReference>
<keyword evidence="5" id="KW-0418">Kinase</keyword>
<dbReference type="EMBL" id="UINC01061817">
    <property type="protein sequence ID" value="SVB87789.1"/>
    <property type="molecule type" value="Genomic_DNA"/>
</dbReference>
<dbReference type="InterPro" id="IPR003594">
    <property type="entry name" value="HATPase_dom"/>
</dbReference>